<evidence type="ECO:0000313" key="1">
    <source>
        <dbReference type="EMBL" id="HGA37368.1"/>
    </source>
</evidence>
<sequence length="283" mass="32982">MTIVDIKAIKKHPENSIFKSLILKCPLLKEQNNIKRLSGKVAQCNFQSKLKNELDLEKQFVQDGLSTDFRCGGTLIEELIQICKIDNPNWTIEPPVKRVVKKPVIYLYPKKNEIVNVKLKIDGTIIKAIPEYKNGWSFYVNTKGLINKKYNYLFYEASLNNLEISKEGWIVKYSNLSSFFDSTMRKIGFNKNEIIQFKTYWLKNLPKASYYEIRLLTNKFISQNMALDITPKPNTLIRAIFYFKPINQTIVIKEPNIITPKRKGFVVVEWGGLIENNKIYSLR</sequence>
<organism evidence="1">
    <name type="scientific">Desulfurella acetivorans</name>
    <dbReference type="NCBI Taxonomy" id="33002"/>
    <lineage>
        <taxon>Bacteria</taxon>
        <taxon>Pseudomonadati</taxon>
        <taxon>Campylobacterota</taxon>
        <taxon>Desulfurellia</taxon>
        <taxon>Desulfurellales</taxon>
        <taxon>Desulfurellaceae</taxon>
        <taxon>Desulfurella</taxon>
    </lineage>
</organism>
<dbReference type="EMBL" id="DTPL01000057">
    <property type="protein sequence ID" value="HGA37368.1"/>
    <property type="molecule type" value="Genomic_DNA"/>
</dbReference>
<dbReference type="AlphaFoldDB" id="A0A832ADH6"/>
<name>A0A832ADH6_DESAE</name>
<protein>
    <submittedName>
        <fullName evidence="1">Uncharacterized protein</fullName>
    </submittedName>
</protein>
<accession>A0A832ADH6</accession>
<proteinExistence type="predicted"/>
<reference evidence="1" key="1">
    <citation type="journal article" date="2020" name="mSystems">
        <title>Genome- and Community-Level Interaction Insights into Carbon Utilization and Element Cycling Functions of Hydrothermarchaeota in Hydrothermal Sediment.</title>
        <authorList>
            <person name="Zhou Z."/>
            <person name="Liu Y."/>
            <person name="Xu W."/>
            <person name="Pan J."/>
            <person name="Luo Z.H."/>
            <person name="Li M."/>
        </authorList>
    </citation>
    <scope>NUCLEOTIDE SEQUENCE [LARGE SCALE GENOMIC DNA]</scope>
    <source>
        <strain evidence="1">SpSt-972</strain>
    </source>
</reference>
<comment type="caution">
    <text evidence="1">The sequence shown here is derived from an EMBL/GenBank/DDBJ whole genome shotgun (WGS) entry which is preliminary data.</text>
</comment>
<gene>
    <name evidence="1" type="ORF">ENX80_00925</name>
</gene>